<evidence type="ECO:0000313" key="2">
    <source>
        <dbReference type="Proteomes" id="UP001304243"/>
    </source>
</evidence>
<dbReference type="GeneID" id="89944324"/>
<dbReference type="Proteomes" id="UP001304243">
    <property type="component" value="Unassembled WGS sequence"/>
</dbReference>
<keyword evidence="2" id="KW-1185">Reference proteome</keyword>
<dbReference type="AlphaFoldDB" id="A0AAN7DIC0"/>
<reference evidence="1 2" key="1">
    <citation type="submission" date="2022-11" db="EMBL/GenBank/DDBJ databases">
        <title>Mucor velutinosus strain NIH1002 WGS.</title>
        <authorList>
            <person name="Subramanian P."/>
            <person name="Mullikin J.C."/>
            <person name="Segre J.A."/>
            <person name="Zelazny A.M."/>
        </authorList>
    </citation>
    <scope>NUCLEOTIDE SEQUENCE [LARGE SCALE GENOMIC DNA]</scope>
    <source>
        <strain evidence="1 2">NIH1002</strain>
    </source>
</reference>
<accession>A0AAN7DIC0</accession>
<name>A0AAN7DIC0_9FUNG</name>
<dbReference type="EMBL" id="JASEJX010000013">
    <property type="protein sequence ID" value="KAK4517288.1"/>
    <property type="molecule type" value="Genomic_DNA"/>
</dbReference>
<gene>
    <name evidence="1" type="ORF">ATC70_000622</name>
</gene>
<comment type="caution">
    <text evidence="1">The sequence shown here is derived from an EMBL/GenBank/DDBJ whole genome shotgun (WGS) entry which is preliminary data.</text>
</comment>
<evidence type="ECO:0000313" key="1">
    <source>
        <dbReference type="EMBL" id="KAK4517288.1"/>
    </source>
</evidence>
<organism evidence="1 2">
    <name type="scientific">Mucor velutinosus</name>
    <dbReference type="NCBI Taxonomy" id="708070"/>
    <lineage>
        <taxon>Eukaryota</taxon>
        <taxon>Fungi</taxon>
        <taxon>Fungi incertae sedis</taxon>
        <taxon>Mucoromycota</taxon>
        <taxon>Mucoromycotina</taxon>
        <taxon>Mucoromycetes</taxon>
        <taxon>Mucorales</taxon>
        <taxon>Mucorineae</taxon>
        <taxon>Mucoraceae</taxon>
        <taxon>Mucor</taxon>
    </lineage>
</organism>
<dbReference type="RefSeq" id="XP_064683954.1">
    <property type="nucleotide sequence ID" value="XM_064820034.1"/>
</dbReference>
<protein>
    <submittedName>
        <fullName evidence="1">Uncharacterized protein</fullName>
    </submittedName>
</protein>
<proteinExistence type="predicted"/>
<sequence length="100" mass="11606">MRAWGQKLANVDSMRIASCLAKAYVTFVRLNVFENIEERTIRYFITILPGKNADFIWKRRYVAFYIWNLKVDPGSVWPPTISKNAATSIRMMGALIYVNL</sequence>